<evidence type="ECO:0000313" key="2">
    <source>
        <dbReference type="Proteomes" id="UP000245802"/>
    </source>
</evidence>
<name>A0A2Z3GTA9_9BACT</name>
<organism evidence="1 2">
    <name type="scientific">Gemmata obscuriglobus</name>
    <dbReference type="NCBI Taxonomy" id="114"/>
    <lineage>
        <taxon>Bacteria</taxon>
        <taxon>Pseudomonadati</taxon>
        <taxon>Planctomycetota</taxon>
        <taxon>Planctomycetia</taxon>
        <taxon>Gemmatales</taxon>
        <taxon>Gemmataceae</taxon>
        <taxon>Gemmata</taxon>
    </lineage>
</organism>
<dbReference type="Proteomes" id="UP000245802">
    <property type="component" value="Chromosome"/>
</dbReference>
<dbReference type="OrthoDB" id="6402212at2"/>
<proteinExistence type="predicted"/>
<evidence type="ECO:0000313" key="1">
    <source>
        <dbReference type="EMBL" id="AWM36508.1"/>
    </source>
</evidence>
<protein>
    <submittedName>
        <fullName evidence="1">Uncharacterized protein</fullName>
    </submittedName>
</protein>
<accession>A0A2Z3GTA9</accession>
<dbReference type="EMBL" id="CP025958">
    <property type="protein sequence ID" value="AWM36508.1"/>
    <property type="molecule type" value="Genomic_DNA"/>
</dbReference>
<dbReference type="RefSeq" id="WP_109570821.1">
    <property type="nucleotide sequence ID" value="NZ_CP025958.1"/>
</dbReference>
<sequence length="97" mass="11157">MSPPPLLDGARVLWWAWAGDVPFGQLPGAEGDNRFVYGFAVCRYDGGRWYRFTCNKHWEVVQDMDHDDEEEAKADIPTQYDASRVAWHHVSTSEDAR</sequence>
<keyword evidence="2" id="KW-1185">Reference proteome</keyword>
<dbReference type="AlphaFoldDB" id="A0A2Z3GTA9"/>
<dbReference type="KEGG" id="gog:C1280_05370"/>
<reference evidence="1 2" key="1">
    <citation type="submission" date="2018-01" db="EMBL/GenBank/DDBJ databases">
        <title>G. obscuriglobus.</title>
        <authorList>
            <person name="Franke J."/>
            <person name="Blomberg W."/>
            <person name="Selmecki A."/>
        </authorList>
    </citation>
    <scope>NUCLEOTIDE SEQUENCE [LARGE SCALE GENOMIC DNA]</scope>
    <source>
        <strain evidence="1 2">DSM 5831</strain>
    </source>
</reference>
<gene>
    <name evidence="1" type="ORF">C1280_05370</name>
</gene>